<evidence type="ECO:0000256" key="4">
    <source>
        <dbReference type="ARBA" id="ARBA00022989"/>
    </source>
</evidence>
<name>A0A0G3GRR5_9CORY</name>
<dbReference type="InterPro" id="IPR008457">
    <property type="entry name" value="Cu-R_CopD_dom"/>
</dbReference>
<organism evidence="8 9">
    <name type="scientific">Corynebacterium epidermidicanis</name>
    <dbReference type="NCBI Taxonomy" id="1050174"/>
    <lineage>
        <taxon>Bacteria</taxon>
        <taxon>Bacillati</taxon>
        <taxon>Actinomycetota</taxon>
        <taxon>Actinomycetes</taxon>
        <taxon>Mycobacteriales</taxon>
        <taxon>Corynebacteriaceae</taxon>
        <taxon>Corynebacterium</taxon>
    </lineage>
</organism>
<keyword evidence="2" id="KW-1003">Cell membrane</keyword>
<dbReference type="GO" id="GO:0006825">
    <property type="term" value="P:copper ion transport"/>
    <property type="evidence" value="ECO:0007669"/>
    <property type="project" value="InterPro"/>
</dbReference>
<dbReference type="Pfam" id="PF09678">
    <property type="entry name" value="Caa3_CtaG"/>
    <property type="match status" value="1"/>
</dbReference>
<dbReference type="GO" id="GO:0005886">
    <property type="term" value="C:plasma membrane"/>
    <property type="evidence" value="ECO:0007669"/>
    <property type="project" value="UniProtKB-SubCell"/>
</dbReference>
<reference evidence="8 9" key="1">
    <citation type="submission" date="2015-05" db="EMBL/GenBank/DDBJ databases">
        <title>Complete genome sequence of Corynebacterium epidermidicanis DSM 45586, isolated from the skin of a dog suffering from pruritus.</title>
        <authorList>
            <person name="Ruckert C."/>
            <person name="Albersmeier A."/>
            <person name="Winkler A."/>
            <person name="Tauch A."/>
        </authorList>
    </citation>
    <scope>NUCLEOTIDE SEQUENCE [LARGE SCALE GENOMIC DNA]</scope>
    <source>
        <strain evidence="8 9">DSM 45586</strain>
    </source>
</reference>
<feature type="transmembrane region" description="Helical" evidence="6">
    <location>
        <begin position="164"/>
        <end position="184"/>
    </location>
</feature>
<keyword evidence="4 6" id="KW-1133">Transmembrane helix</keyword>
<keyword evidence="5 6" id="KW-0472">Membrane</keyword>
<feature type="transmembrane region" description="Helical" evidence="6">
    <location>
        <begin position="330"/>
        <end position="348"/>
    </location>
</feature>
<feature type="transmembrane region" description="Helical" evidence="6">
    <location>
        <begin position="566"/>
        <end position="588"/>
    </location>
</feature>
<evidence type="ECO:0000259" key="7">
    <source>
        <dbReference type="Pfam" id="PF05425"/>
    </source>
</evidence>
<feature type="transmembrane region" description="Helical" evidence="6">
    <location>
        <begin position="115"/>
        <end position="136"/>
    </location>
</feature>
<keyword evidence="9" id="KW-1185">Reference proteome</keyword>
<feature type="transmembrane region" description="Helical" evidence="6">
    <location>
        <begin position="28"/>
        <end position="50"/>
    </location>
</feature>
<dbReference type="PANTHER" id="PTHR34820">
    <property type="entry name" value="INNER MEMBRANE PROTEIN YEBZ"/>
    <property type="match status" value="1"/>
</dbReference>
<dbReference type="InterPro" id="IPR019108">
    <property type="entry name" value="Caa3_assmbl_CtaG-rel"/>
</dbReference>
<protein>
    <submittedName>
        <fullName evidence="8">Putative membrane protein</fullName>
    </submittedName>
</protein>
<dbReference type="OrthoDB" id="5241646at2"/>
<feature type="transmembrane region" description="Helical" evidence="6">
    <location>
        <begin position="191"/>
        <end position="210"/>
    </location>
</feature>
<dbReference type="EMBL" id="CP011541">
    <property type="protein sequence ID" value="AKK03814.1"/>
    <property type="molecule type" value="Genomic_DNA"/>
</dbReference>
<dbReference type="Proteomes" id="UP000035368">
    <property type="component" value="Chromosome"/>
</dbReference>
<evidence type="ECO:0000256" key="2">
    <source>
        <dbReference type="ARBA" id="ARBA00022475"/>
    </source>
</evidence>
<feature type="transmembrane region" description="Helical" evidence="6">
    <location>
        <begin position="290"/>
        <end position="310"/>
    </location>
</feature>
<comment type="subcellular location">
    <subcellularLocation>
        <location evidence="1">Cell membrane</location>
        <topology evidence="1">Multi-pass membrane protein</topology>
    </subcellularLocation>
</comment>
<feature type="transmembrane region" description="Helical" evidence="6">
    <location>
        <begin position="222"/>
        <end position="241"/>
    </location>
</feature>
<dbReference type="PANTHER" id="PTHR34820:SF4">
    <property type="entry name" value="INNER MEMBRANE PROTEIN YEBZ"/>
    <property type="match status" value="1"/>
</dbReference>
<feature type="transmembrane region" description="Helical" evidence="6">
    <location>
        <begin position="70"/>
        <end position="94"/>
    </location>
</feature>
<sequence>MVNPQVSGERTPTSYPVVLSGQARGSMWLYVFFAVTAGVVGAWISLVYLGESLAALGIPDPGPLTTAGLPFFRSAGLMVASLGVGSFVASAFLLKPKDSDLARTSLSADGTLAARTAAVSMLCFALISQLMVPMYLSDVSGEPLANTLNPARWPAAIELVSTSLAWQVTAVFALVTGVAALTTYRWMWQPVFLVGALLSLVPLGLEGHSATGGDHDFGTNSYLWHLMFMALWVGGLMALIAHGRRKGPGMAVAVRRYSALALVSVLVMAASGVINASIRMNLSDLLTTSYGWLITAKTIGVVVLALFGFVHRKLTIPKLATQPGLFRQIAVVEVLVMGAITGVAISLGRTPPPPPRNIRLNQMVIDLGYELYERPTITNVWTMWRFDIVFGAAALIFAAGYLWAVWRVHRQGGQWPIIRTVWFLLGCLTLLITMCSGIGMTIPAMFSMHMIGHMILSMGVPLGWVLGGPVTLFLQALKPSPENPGPREWLEVAVDNPAVRFLTKPAVNTIQFVVFFYILYVTPLYELMISEHAGHLIMNVVFLWSGTLYFWELIGVDPVPEPTSPVARAAWLTGSMPFHLFFGVYLMMLREVLGYDFYLNLGLPWTDDLLRDQQVGGGIGWGSGQFPLLIVWAVLIWNWYTDDARQARVYDRKAAETGEVDLDDYNAQLAAYQSGKNPQADYYGKTFD</sequence>
<dbReference type="InterPro" id="IPR032694">
    <property type="entry name" value="CopC/D"/>
</dbReference>
<proteinExistence type="predicted"/>
<dbReference type="STRING" id="1050174.CEPID_09855"/>
<feature type="transmembrane region" description="Helical" evidence="6">
    <location>
        <begin position="619"/>
        <end position="640"/>
    </location>
</feature>
<feature type="domain" description="Copper resistance protein D" evidence="7">
    <location>
        <begin position="253"/>
        <end position="347"/>
    </location>
</feature>
<evidence type="ECO:0000256" key="3">
    <source>
        <dbReference type="ARBA" id="ARBA00022692"/>
    </source>
</evidence>
<evidence type="ECO:0000256" key="6">
    <source>
        <dbReference type="SAM" id="Phobius"/>
    </source>
</evidence>
<feature type="transmembrane region" description="Helical" evidence="6">
    <location>
        <begin position="498"/>
        <end position="520"/>
    </location>
</feature>
<feature type="transmembrane region" description="Helical" evidence="6">
    <location>
        <begin position="420"/>
        <end position="442"/>
    </location>
</feature>
<evidence type="ECO:0000313" key="8">
    <source>
        <dbReference type="EMBL" id="AKK03814.1"/>
    </source>
</evidence>
<dbReference type="Pfam" id="PF05425">
    <property type="entry name" value="CopD"/>
    <property type="match status" value="1"/>
</dbReference>
<evidence type="ECO:0000256" key="1">
    <source>
        <dbReference type="ARBA" id="ARBA00004651"/>
    </source>
</evidence>
<evidence type="ECO:0000313" key="9">
    <source>
        <dbReference type="Proteomes" id="UP000035368"/>
    </source>
</evidence>
<accession>A0A0G3GRR5</accession>
<feature type="transmembrane region" description="Helical" evidence="6">
    <location>
        <begin position="257"/>
        <end position="278"/>
    </location>
</feature>
<feature type="transmembrane region" description="Helical" evidence="6">
    <location>
        <begin position="388"/>
        <end position="408"/>
    </location>
</feature>
<feature type="transmembrane region" description="Helical" evidence="6">
    <location>
        <begin position="454"/>
        <end position="477"/>
    </location>
</feature>
<dbReference type="KEGG" id="cei:CEPID_09855"/>
<feature type="transmembrane region" description="Helical" evidence="6">
    <location>
        <begin position="532"/>
        <end position="554"/>
    </location>
</feature>
<dbReference type="AlphaFoldDB" id="A0A0G3GRR5"/>
<gene>
    <name evidence="8" type="ORF">CEPID_09855</name>
</gene>
<evidence type="ECO:0000256" key="5">
    <source>
        <dbReference type="ARBA" id="ARBA00023136"/>
    </source>
</evidence>
<keyword evidence="3 6" id="KW-0812">Transmembrane</keyword>
<dbReference type="PATRIC" id="fig|1050174.4.peg.1991"/>